<accession>A0A4V3SA61</accession>
<name>A0A4V3SA61_9HYME</name>
<gene>
    <name evidence="1" type="ORF">DBV15_03449</name>
</gene>
<comment type="caution">
    <text evidence="1">The sequence shown here is derived from an EMBL/GenBank/DDBJ whole genome shotgun (WGS) entry which is preliminary data.</text>
</comment>
<evidence type="ECO:0000313" key="1">
    <source>
        <dbReference type="EMBL" id="TGZ47604.1"/>
    </source>
</evidence>
<proteinExistence type="predicted"/>
<dbReference type="Proteomes" id="UP000310200">
    <property type="component" value="Unassembled WGS sequence"/>
</dbReference>
<organism evidence="1 2">
    <name type="scientific">Temnothorax longispinosus</name>
    <dbReference type="NCBI Taxonomy" id="300112"/>
    <lineage>
        <taxon>Eukaryota</taxon>
        <taxon>Metazoa</taxon>
        <taxon>Ecdysozoa</taxon>
        <taxon>Arthropoda</taxon>
        <taxon>Hexapoda</taxon>
        <taxon>Insecta</taxon>
        <taxon>Pterygota</taxon>
        <taxon>Neoptera</taxon>
        <taxon>Endopterygota</taxon>
        <taxon>Hymenoptera</taxon>
        <taxon>Apocrita</taxon>
        <taxon>Aculeata</taxon>
        <taxon>Formicoidea</taxon>
        <taxon>Formicidae</taxon>
        <taxon>Myrmicinae</taxon>
        <taxon>Temnothorax</taxon>
    </lineage>
</organism>
<sequence>MDHFVPLLDPSFFSAHRRRVNRTPRRILPTFRRHFVNVPRMSTASSGQRSGLRGFADDSWTRERETVSGFDFISPHEYAAARFSPS</sequence>
<reference evidence="1 2" key="1">
    <citation type="journal article" date="2019" name="Philos. Trans. R. Soc. Lond., B, Biol. Sci.">
        <title>Ant behaviour and brain gene expression of defending hosts depend on the ecological success of the intruding social parasite.</title>
        <authorList>
            <person name="Kaur R."/>
            <person name="Stoldt M."/>
            <person name="Jongepier E."/>
            <person name="Feldmeyer B."/>
            <person name="Menzel F."/>
            <person name="Bornberg-Bauer E."/>
            <person name="Foitzik S."/>
        </authorList>
    </citation>
    <scope>NUCLEOTIDE SEQUENCE [LARGE SCALE GENOMIC DNA]</scope>
    <source>
        <tissue evidence="1">Whole body</tissue>
    </source>
</reference>
<protein>
    <submittedName>
        <fullName evidence="1">Uncharacterized protein</fullName>
    </submittedName>
</protein>
<evidence type="ECO:0000313" key="2">
    <source>
        <dbReference type="Proteomes" id="UP000310200"/>
    </source>
</evidence>
<keyword evidence="2" id="KW-1185">Reference proteome</keyword>
<dbReference type="AlphaFoldDB" id="A0A4V3SA61"/>
<dbReference type="EMBL" id="QBLH01002723">
    <property type="protein sequence ID" value="TGZ47604.1"/>
    <property type="molecule type" value="Genomic_DNA"/>
</dbReference>